<name>A0A345CN73_9GAMM</name>
<evidence type="ECO:0000313" key="2">
    <source>
        <dbReference type="Proteomes" id="UP000264980"/>
    </source>
</evidence>
<dbReference type="Gene3D" id="3.40.1000.10">
    <property type="entry name" value="Mog1/PsbP, alpha/beta/alpha sandwich"/>
    <property type="match status" value="1"/>
</dbReference>
<organism evidence="1 2">
    <name type="scientific">Erwinia tracheiphila</name>
    <dbReference type="NCBI Taxonomy" id="65700"/>
    <lineage>
        <taxon>Bacteria</taxon>
        <taxon>Pseudomonadati</taxon>
        <taxon>Pseudomonadota</taxon>
        <taxon>Gammaproteobacteria</taxon>
        <taxon>Enterobacterales</taxon>
        <taxon>Erwiniaceae</taxon>
        <taxon>Erwinia</taxon>
    </lineage>
</organism>
<dbReference type="SUPFAM" id="SSF55724">
    <property type="entry name" value="Mog1p/PsbP-like"/>
    <property type="match status" value="1"/>
</dbReference>
<reference evidence="1 2" key="1">
    <citation type="submission" date="2016-01" db="EMBL/GenBank/DDBJ databases">
        <authorList>
            <person name="Oliw E.H."/>
        </authorList>
    </citation>
    <scope>NUCLEOTIDE SEQUENCE [LARGE SCALE GENOMIC DNA]</scope>
    <source>
        <strain evidence="1 2">MDcuke</strain>
    </source>
</reference>
<gene>
    <name evidence="1" type="ORF">AV903_00210</name>
</gene>
<dbReference type="InterPro" id="IPR016123">
    <property type="entry name" value="Mog1/PsbP_a/b/a-sand"/>
</dbReference>
<dbReference type="EMBL" id="CP013970">
    <property type="protein sequence ID" value="AXF74890.1"/>
    <property type="molecule type" value="Genomic_DNA"/>
</dbReference>
<protein>
    <submittedName>
        <fullName evidence="1">DUF1795 domain-containing protein</fullName>
    </submittedName>
</protein>
<accession>A0A345CN73</accession>
<sequence length="156" mass="17305">MASPLTAAAYLSTKGATMRYQLNEGIIQLPENWNDETLNAFSAPDKSGLNLVITRQGLPFGTDKDEFLENILAQYREQLPGYTEDEYKTITLAAQNACLLAYHWQSDEGRIDQLAVMLYLNDVLLSFTASSASGMSKKQKETLLGVIQSFNPESTD</sequence>
<dbReference type="Pfam" id="PF08786">
    <property type="entry name" value="DcrB"/>
    <property type="match status" value="1"/>
</dbReference>
<evidence type="ECO:0000313" key="1">
    <source>
        <dbReference type="EMBL" id="AXF74890.1"/>
    </source>
</evidence>
<dbReference type="Proteomes" id="UP000264980">
    <property type="component" value="Chromosome"/>
</dbReference>
<proteinExistence type="predicted"/>
<dbReference type="InterPro" id="IPR014894">
    <property type="entry name" value="DcrB/EagT6"/>
</dbReference>
<dbReference type="AlphaFoldDB" id="A0A345CN73"/>